<keyword evidence="17" id="KW-1133">Transmembrane helix</keyword>
<dbReference type="HOGENOM" id="CLU_260772_0_0_1"/>
<evidence type="ECO:0000256" key="12">
    <source>
        <dbReference type="ARBA" id="ARBA00023026"/>
    </source>
</evidence>
<dbReference type="InterPro" id="IPR029044">
    <property type="entry name" value="Nucleotide-diphossugar_trans"/>
</dbReference>
<evidence type="ECO:0000256" key="14">
    <source>
        <dbReference type="ARBA" id="ARBA00023180"/>
    </source>
</evidence>
<dbReference type="SUPFAM" id="SSF54897">
    <property type="entry name" value="Protease propeptides/inhibitors"/>
    <property type="match status" value="1"/>
</dbReference>
<dbReference type="EC" id="3.4.14.10" evidence="4"/>
<dbReference type="Pfam" id="PF13632">
    <property type="entry name" value="Glyco_trans_2_3"/>
    <property type="match status" value="1"/>
</dbReference>
<accession>T0K970</accession>
<sequence length="1310" mass="143269">MAPLKALLALAAAAVAVEARLMSRAANFVSGVSMVNMAAEGEQINLQIGLKLQNIDKLEPMLKDVSDPDSPNYGKYLSAAQVNDMFKPAEQSVAAVQAWLAKENVKDISYTDGGRFVNFATDVGTANRILGANFAYYDVQGTMKLRTQQYSLPDTMAEHIELVTPTTYFGKMKSDPAFAAPMPAGATPPMPPPLARRQGQNPPGATANCSKAFTPACFELAYNYGAYQADPAAGSRVGFASFLNQSARQDDLTAFLTRFQLPPQSFKSVLVNGGQDHQDPKGQIGEANLDAQVMAAAVKNLPITQFITGGKPPLIPNLRTPTQADNQNEPFLDFYQFMMTQENAAIPQVLSVSYGDDEQTVPIEYATRVCNLIGMMGLRGVTVLESSGDTGVGAPCRANDGSNAPQFTPTFPATCPYITAVGGTQAFGPEITWVASGSGFSNYFKQAWYQEAAVTSYLATSISPETKKYYEPFANFTGRGFPDISAHSASPPFPIVNANRLVGTGGTSASAPLVAGLVGLLNDARIRVGQPTMGFMNPWLYKRGFRGLTDVNTGVAQGCGGVDLQSGKPLQGAGVIPFATWNGTQGWDPVTGLGLPNFEMMKTIALMKRWKWFDQLWFVRFRDYHEMHAFKSYLTPARAAGSESNKSTRQSKPTPSTPQHRQQSSGNTLPMPSNATQSSEKPGPYRSQSTRTSARQSTVSLALTAGMRDKHASSILDLRADVTVHGMYQEQLRKGYASAWNLGEGIVLKKGRNDFVCAPPQMQTVPYGFFDMVGQLNVSCAMTVNTPVIQSIIQGLLNSREPKDSVALEGGLQLQVLPRMTDLPRCQKHQYAAFVLDPPLLVVWDDDANRIFSRPESIEKMIISMIWKIDDGEEEDEPKNEKAVDINIQELSPAALEEALKAEVRPSRITSSMVVALALALSITCLGLGYRALALQITVDNSYTRLALLAVGPVTLFISLFFFMSISGNVFQVFGPISGVNQNSKNFSGKPPRRMSPHSGELPHVTIQMPVYKEGLNAVIKPTVISLKAAISTYEMQGGTANILVNDDGMQLIDEEEAQARRDFYEEHNMGWVSRPGHNPNPENPGEAPFLRKGRFKKASNMNYALMTSIKVEEKLMEIERGNKWGQESEDQVYAEALTQVLEESEGRTWADGNIRIGDYILLIDSDTRVPRDCLLDAVSEMDASPEVAIIQYTSGVMNVSDSFFEQAVTWFTEMIYTSITFAVANGDISPFVGHNAVLRWSALQDAASYFDEEDGYEKFWSESHVSEDFDMALRLQTAGYSIRYGAYTGDGFKEGVSLTVYDELARWEK</sequence>
<feature type="region of interest" description="Disordered" evidence="16">
    <location>
        <begin position="184"/>
        <end position="206"/>
    </location>
</feature>
<evidence type="ECO:0000313" key="20">
    <source>
        <dbReference type="EMBL" id="EQB52107.1"/>
    </source>
</evidence>
<feature type="binding site" evidence="15">
    <location>
        <position position="550"/>
    </location>
    <ligand>
        <name>Ca(2+)</name>
        <dbReference type="ChEBI" id="CHEBI:29108"/>
    </ligand>
</feature>
<dbReference type="PROSITE" id="PS00138">
    <property type="entry name" value="SUBTILASE_SER"/>
    <property type="match status" value="1"/>
</dbReference>
<feature type="domain" description="Peptidase S53" evidence="19">
    <location>
        <begin position="212"/>
        <end position="608"/>
    </location>
</feature>
<keyword evidence="5" id="KW-0964">Secreted</keyword>
<keyword evidence="13" id="KW-0865">Zymogen</keyword>
<evidence type="ECO:0000256" key="18">
    <source>
        <dbReference type="SAM" id="SignalP"/>
    </source>
</evidence>
<dbReference type="OrthoDB" id="409122at2759"/>
<dbReference type="PANTHER" id="PTHR35408:SF1">
    <property type="entry name" value="GLYCOSYLTRANSFERASE 2-LIKE DOMAIN-CONTAINING PROTEIN"/>
    <property type="match status" value="1"/>
</dbReference>
<feature type="transmembrane region" description="Helical" evidence="17">
    <location>
        <begin position="913"/>
        <end position="934"/>
    </location>
</feature>
<dbReference type="MEROPS" id="S53.010"/>
<dbReference type="GO" id="GO:0008240">
    <property type="term" value="F:tripeptidyl-peptidase activity"/>
    <property type="evidence" value="ECO:0007669"/>
    <property type="project" value="UniProtKB-EC"/>
</dbReference>
<feature type="binding site" evidence="15">
    <location>
        <position position="551"/>
    </location>
    <ligand>
        <name>Ca(2+)</name>
        <dbReference type="ChEBI" id="CHEBI:29108"/>
    </ligand>
</feature>
<dbReference type="PANTHER" id="PTHR35408">
    <property type="entry name" value="CHROMOSOME 15, WHOLE GENOME SHOTGUN SEQUENCE"/>
    <property type="match status" value="1"/>
</dbReference>
<comment type="catalytic activity">
    <reaction evidence="1">
        <text>Release of an N-terminal tripeptide from a polypeptide.</text>
        <dbReference type="EC" id="3.4.14.10"/>
    </reaction>
</comment>
<feature type="compositionally biased region" description="Low complexity" evidence="16">
    <location>
        <begin position="686"/>
        <end position="697"/>
    </location>
</feature>
<comment type="subcellular location">
    <subcellularLocation>
        <location evidence="3">Secreted</location>
        <location evidence="3">Extracellular space</location>
    </subcellularLocation>
</comment>
<gene>
    <name evidence="20" type="ORF">CGLO_08295</name>
</gene>
<dbReference type="STRING" id="1237896.T0K970"/>
<evidence type="ECO:0000256" key="5">
    <source>
        <dbReference type="ARBA" id="ARBA00022525"/>
    </source>
</evidence>
<dbReference type="InterPro" id="IPR015366">
    <property type="entry name" value="S53_propep"/>
</dbReference>
<feature type="signal peptide" evidence="18">
    <location>
        <begin position="1"/>
        <end position="19"/>
    </location>
</feature>
<evidence type="ECO:0000313" key="21">
    <source>
        <dbReference type="Proteomes" id="UP000015530"/>
    </source>
</evidence>
<feature type="binding site" evidence="15">
    <location>
        <position position="588"/>
    </location>
    <ligand>
        <name>Ca(2+)</name>
        <dbReference type="ChEBI" id="CHEBI:29108"/>
    </ligand>
</feature>
<keyword evidence="11 15" id="KW-0106">Calcium</keyword>
<evidence type="ECO:0000256" key="10">
    <source>
        <dbReference type="ARBA" id="ARBA00022825"/>
    </source>
</evidence>
<comment type="function">
    <text evidence="2">Secreted tripeptidyl-peptidase which degrades proteins at acidic pHs and is involved in virulence.</text>
</comment>
<keyword evidence="17" id="KW-0472">Membrane</keyword>
<evidence type="ECO:0000256" key="16">
    <source>
        <dbReference type="SAM" id="MobiDB-lite"/>
    </source>
</evidence>
<evidence type="ECO:0000256" key="6">
    <source>
        <dbReference type="ARBA" id="ARBA00022670"/>
    </source>
</evidence>
<protein>
    <recommendedName>
        <fullName evidence="4">tripeptidyl-peptidase II</fullName>
        <ecNumber evidence="4">3.4.14.10</ecNumber>
    </recommendedName>
</protein>
<dbReference type="GO" id="GO:0004252">
    <property type="term" value="F:serine-type endopeptidase activity"/>
    <property type="evidence" value="ECO:0007669"/>
    <property type="project" value="UniProtKB-UniRule"/>
</dbReference>
<dbReference type="Pfam" id="PF25550">
    <property type="entry name" value="DUF7928"/>
    <property type="match status" value="1"/>
</dbReference>
<keyword evidence="9 15" id="KW-0378">Hydrolase</keyword>
<dbReference type="SUPFAM" id="SSF53448">
    <property type="entry name" value="Nucleotide-diphospho-sugar transferases"/>
    <property type="match status" value="1"/>
</dbReference>
<evidence type="ECO:0000256" key="15">
    <source>
        <dbReference type="PROSITE-ProRule" id="PRU01032"/>
    </source>
</evidence>
<evidence type="ECO:0000256" key="17">
    <source>
        <dbReference type="SAM" id="Phobius"/>
    </source>
</evidence>
<evidence type="ECO:0000259" key="19">
    <source>
        <dbReference type="PROSITE" id="PS51695"/>
    </source>
</evidence>
<dbReference type="InterPro" id="IPR036852">
    <property type="entry name" value="Peptidase_S8/S53_dom_sf"/>
</dbReference>
<evidence type="ECO:0000256" key="4">
    <source>
        <dbReference type="ARBA" id="ARBA00012462"/>
    </source>
</evidence>
<dbReference type="CDD" id="cd11377">
    <property type="entry name" value="Pro-peptidase_S53"/>
    <property type="match status" value="1"/>
</dbReference>
<dbReference type="eggNOG" id="ENOG502QTAT">
    <property type="taxonomic scope" value="Eukaryota"/>
</dbReference>
<feature type="transmembrane region" description="Helical" evidence="17">
    <location>
        <begin position="946"/>
        <end position="966"/>
    </location>
</feature>
<feature type="active site" description="Charge relay system" evidence="15">
    <location>
        <position position="508"/>
    </location>
</feature>
<keyword evidence="14" id="KW-0325">Glycoprotein</keyword>
<evidence type="ECO:0000256" key="1">
    <source>
        <dbReference type="ARBA" id="ARBA00001910"/>
    </source>
</evidence>
<dbReference type="FunFam" id="3.40.50.200:FF:000015">
    <property type="entry name" value="Tripeptidyl peptidase A"/>
    <property type="match status" value="1"/>
</dbReference>
<dbReference type="GO" id="GO:0046872">
    <property type="term" value="F:metal ion binding"/>
    <property type="evidence" value="ECO:0007669"/>
    <property type="project" value="UniProtKB-UniRule"/>
</dbReference>
<organism evidence="20 21">
    <name type="scientific">Colletotrichum gloeosporioides (strain Cg-14)</name>
    <name type="common">Anthracnose fungus</name>
    <name type="synonym">Glomerella cingulata</name>
    <dbReference type="NCBI Taxonomy" id="1237896"/>
    <lineage>
        <taxon>Eukaryota</taxon>
        <taxon>Fungi</taxon>
        <taxon>Dikarya</taxon>
        <taxon>Ascomycota</taxon>
        <taxon>Pezizomycotina</taxon>
        <taxon>Sordariomycetes</taxon>
        <taxon>Hypocreomycetidae</taxon>
        <taxon>Glomerellales</taxon>
        <taxon>Glomerellaceae</taxon>
        <taxon>Colletotrichum</taxon>
        <taxon>Colletotrichum gloeosporioides species complex</taxon>
    </lineage>
</organism>
<keyword evidence="7 15" id="KW-0479">Metal-binding</keyword>
<feature type="compositionally biased region" description="Polar residues" evidence="16">
    <location>
        <begin position="642"/>
        <end position="680"/>
    </location>
</feature>
<keyword evidence="17" id="KW-0812">Transmembrane</keyword>
<reference evidence="21" key="1">
    <citation type="journal article" date="2013" name="Mol. Plant Microbe Interact.">
        <title>Global aspects of pacC regulation of pathogenicity genes in Colletotrichum gloeosporioides as revealed by transcriptome analysis.</title>
        <authorList>
            <person name="Alkan N."/>
            <person name="Meng X."/>
            <person name="Friedlander G."/>
            <person name="Reuveni E."/>
            <person name="Sukno S."/>
            <person name="Sherman A."/>
            <person name="Thon M."/>
            <person name="Fluhr R."/>
            <person name="Prusky D."/>
        </authorList>
    </citation>
    <scope>NUCLEOTIDE SEQUENCE [LARGE SCALE GENOMIC DNA]</scope>
    <source>
        <strain evidence="21">Cg-14</strain>
    </source>
</reference>
<dbReference type="CDD" id="cd04056">
    <property type="entry name" value="Peptidases_S53"/>
    <property type="match status" value="1"/>
</dbReference>
<name>T0K970_COLGC</name>
<evidence type="ECO:0000256" key="3">
    <source>
        <dbReference type="ARBA" id="ARBA00004239"/>
    </source>
</evidence>
<proteinExistence type="predicted"/>
<dbReference type="Pfam" id="PF09286">
    <property type="entry name" value="Pro-kuma_activ"/>
    <property type="match status" value="1"/>
</dbReference>
<dbReference type="GO" id="GO:0006508">
    <property type="term" value="P:proteolysis"/>
    <property type="evidence" value="ECO:0007669"/>
    <property type="project" value="UniProtKB-KW"/>
</dbReference>
<dbReference type="Gene3D" id="3.90.550.10">
    <property type="entry name" value="Spore Coat Polysaccharide Biosynthesis Protein SpsA, Chain A"/>
    <property type="match status" value="1"/>
</dbReference>
<feature type="region of interest" description="Disordered" evidence="16">
    <location>
        <begin position="638"/>
        <end position="697"/>
    </location>
</feature>
<keyword evidence="6 15" id="KW-0645">Protease</keyword>
<dbReference type="InterPro" id="IPR057688">
    <property type="entry name" value="DUF7928"/>
</dbReference>
<feature type="chain" id="PRO_5004578793" description="tripeptidyl-peptidase II" evidence="18">
    <location>
        <begin position="20"/>
        <end position="1310"/>
    </location>
</feature>
<evidence type="ECO:0000256" key="13">
    <source>
        <dbReference type="ARBA" id="ARBA00023145"/>
    </source>
</evidence>
<dbReference type="InterPro" id="IPR001173">
    <property type="entry name" value="Glyco_trans_2-like"/>
</dbReference>
<evidence type="ECO:0000256" key="8">
    <source>
        <dbReference type="ARBA" id="ARBA00022729"/>
    </source>
</evidence>
<comment type="cofactor">
    <cofactor evidence="15">
        <name>Ca(2+)</name>
        <dbReference type="ChEBI" id="CHEBI:29108"/>
    </cofactor>
    <text evidence="15">Binds 1 Ca(2+) ion per subunit.</text>
</comment>
<comment type="caution">
    <text evidence="20">The sequence shown here is derived from an EMBL/GenBank/DDBJ whole genome shotgun (WGS) entry which is preliminary data.</text>
</comment>
<feature type="active site" description="Charge relay system" evidence="15">
    <location>
        <position position="290"/>
    </location>
</feature>
<dbReference type="Proteomes" id="UP000015530">
    <property type="component" value="Unassembled WGS sequence"/>
</dbReference>
<dbReference type="SMART" id="SM00944">
    <property type="entry name" value="Pro-kuma_activ"/>
    <property type="match status" value="1"/>
</dbReference>
<keyword evidence="10 15" id="KW-0720">Serine protease</keyword>
<dbReference type="PROSITE" id="PS51695">
    <property type="entry name" value="SEDOLISIN"/>
    <property type="match status" value="1"/>
</dbReference>
<evidence type="ECO:0000256" key="2">
    <source>
        <dbReference type="ARBA" id="ARBA00002451"/>
    </source>
</evidence>
<dbReference type="GO" id="GO:0005576">
    <property type="term" value="C:extracellular region"/>
    <property type="evidence" value="ECO:0007669"/>
    <property type="project" value="UniProtKB-SubCell"/>
</dbReference>
<dbReference type="EMBL" id="AMYD01001664">
    <property type="protein sequence ID" value="EQB52107.1"/>
    <property type="molecule type" value="Genomic_DNA"/>
</dbReference>
<feature type="active site" description="Charge relay system" evidence="15">
    <location>
        <position position="286"/>
    </location>
</feature>
<keyword evidence="12" id="KW-0843">Virulence</keyword>
<dbReference type="SUPFAM" id="SSF52743">
    <property type="entry name" value="Subtilisin-like"/>
    <property type="match status" value="1"/>
</dbReference>
<feature type="binding site" evidence="15">
    <location>
        <position position="586"/>
    </location>
    <ligand>
        <name>Ca(2+)</name>
        <dbReference type="ChEBI" id="CHEBI:29108"/>
    </ligand>
</feature>
<dbReference type="Gene3D" id="3.40.50.200">
    <property type="entry name" value="Peptidase S8/S53 domain"/>
    <property type="match status" value="1"/>
</dbReference>
<evidence type="ECO:0000256" key="11">
    <source>
        <dbReference type="ARBA" id="ARBA00022837"/>
    </source>
</evidence>
<dbReference type="InterPro" id="IPR023828">
    <property type="entry name" value="Peptidase_S8_Ser-AS"/>
</dbReference>
<evidence type="ECO:0000256" key="7">
    <source>
        <dbReference type="ARBA" id="ARBA00022723"/>
    </source>
</evidence>
<evidence type="ECO:0000256" key="9">
    <source>
        <dbReference type="ARBA" id="ARBA00022801"/>
    </source>
</evidence>
<dbReference type="InterPro" id="IPR030400">
    <property type="entry name" value="Sedolisin_dom"/>
</dbReference>
<keyword evidence="8 18" id="KW-0732">Signal</keyword>